<feature type="transmembrane region" description="Helical" evidence="1">
    <location>
        <begin position="118"/>
        <end position="135"/>
    </location>
</feature>
<keyword evidence="3" id="KW-1185">Reference proteome</keyword>
<accession>A0ABT4AS05</accession>
<evidence type="ECO:0008006" key="4">
    <source>
        <dbReference type="Google" id="ProtNLM"/>
    </source>
</evidence>
<feature type="transmembrane region" description="Helical" evidence="1">
    <location>
        <begin position="6"/>
        <end position="27"/>
    </location>
</feature>
<evidence type="ECO:0000256" key="1">
    <source>
        <dbReference type="SAM" id="Phobius"/>
    </source>
</evidence>
<name>A0ABT4AS05_9ACTN</name>
<evidence type="ECO:0000313" key="2">
    <source>
        <dbReference type="EMBL" id="MCY1136937.1"/>
    </source>
</evidence>
<keyword evidence="1" id="KW-1133">Transmembrane helix</keyword>
<keyword evidence="1" id="KW-0812">Transmembrane</keyword>
<evidence type="ECO:0000313" key="3">
    <source>
        <dbReference type="Proteomes" id="UP001151002"/>
    </source>
</evidence>
<proteinExistence type="predicted"/>
<feature type="transmembrane region" description="Helical" evidence="1">
    <location>
        <begin position="48"/>
        <end position="69"/>
    </location>
</feature>
<sequence length="136" mass="14021">MPDNTSALLATAAAHLGFQATVTAVVYPALARVPAAQWMDAHRAHSRAITPVVVAVYGSLLLAGGWALWSGPSPWTWLTLAATAAAMLVTAVAAAPAHGRLGAGHDPRHIRFLLRADRLRTLAAAIALIAALAAAH</sequence>
<dbReference type="Proteomes" id="UP001151002">
    <property type="component" value="Unassembled WGS sequence"/>
</dbReference>
<gene>
    <name evidence="2" type="ORF">OWR29_02935</name>
</gene>
<organism evidence="2 3">
    <name type="scientific">Paractinoplanes pyxinae</name>
    <dbReference type="NCBI Taxonomy" id="2997416"/>
    <lineage>
        <taxon>Bacteria</taxon>
        <taxon>Bacillati</taxon>
        <taxon>Actinomycetota</taxon>
        <taxon>Actinomycetes</taxon>
        <taxon>Micromonosporales</taxon>
        <taxon>Micromonosporaceae</taxon>
        <taxon>Paractinoplanes</taxon>
    </lineage>
</organism>
<comment type="caution">
    <text evidence="2">The sequence shown here is derived from an EMBL/GenBank/DDBJ whole genome shotgun (WGS) entry which is preliminary data.</text>
</comment>
<dbReference type="RefSeq" id="WP_267560731.1">
    <property type="nucleotide sequence ID" value="NZ_JAPNTZ010000001.1"/>
</dbReference>
<reference evidence="2" key="1">
    <citation type="submission" date="2022-11" db="EMBL/GenBank/DDBJ databases">
        <authorList>
            <person name="Somphong A."/>
            <person name="Phongsopitanun W."/>
        </authorList>
    </citation>
    <scope>NUCLEOTIDE SEQUENCE</scope>
    <source>
        <strain evidence="2">Pm04-4</strain>
    </source>
</reference>
<feature type="transmembrane region" description="Helical" evidence="1">
    <location>
        <begin position="75"/>
        <end position="97"/>
    </location>
</feature>
<dbReference type="EMBL" id="JAPNTZ010000001">
    <property type="protein sequence ID" value="MCY1136937.1"/>
    <property type="molecule type" value="Genomic_DNA"/>
</dbReference>
<keyword evidence="1" id="KW-0472">Membrane</keyword>
<protein>
    <recommendedName>
        <fullName evidence="4">DUF1772 domain-containing protein</fullName>
    </recommendedName>
</protein>